<reference evidence="2 3" key="1">
    <citation type="journal article" date="2019" name="Genome Biol. Evol.">
        <title>Insights into the evolution of the New World diploid cottons (Gossypium, subgenus Houzingenia) based on genome sequencing.</title>
        <authorList>
            <person name="Grover C.E."/>
            <person name="Arick M.A. 2nd"/>
            <person name="Thrash A."/>
            <person name="Conover J.L."/>
            <person name="Sanders W.S."/>
            <person name="Peterson D.G."/>
            <person name="Frelichowski J.E."/>
            <person name="Scheffler J.A."/>
            <person name="Scheffler B.E."/>
            <person name="Wendel J.F."/>
        </authorList>
    </citation>
    <scope>NUCLEOTIDE SEQUENCE [LARGE SCALE GENOMIC DNA]</scope>
    <source>
        <strain evidence="2">8</strain>
        <tissue evidence="2">Leaf</tissue>
    </source>
</reference>
<dbReference type="EMBL" id="JABEZZ010000004">
    <property type="protein sequence ID" value="MBA0584357.1"/>
    <property type="molecule type" value="Genomic_DNA"/>
</dbReference>
<proteinExistence type="predicted"/>
<dbReference type="PANTHER" id="PTHR44914:SF1">
    <property type="entry name" value="CHAPERONE PROTEIN DNAJ 13"/>
    <property type="match status" value="1"/>
</dbReference>
<dbReference type="PROSITE" id="PS50076">
    <property type="entry name" value="DNAJ_2"/>
    <property type="match status" value="1"/>
</dbReference>
<dbReference type="PRINTS" id="PR00625">
    <property type="entry name" value="JDOMAIN"/>
</dbReference>
<dbReference type="InterPro" id="IPR001623">
    <property type="entry name" value="DnaJ_domain"/>
</dbReference>
<dbReference type="InterPro" id="IPR036869">
    <property type="entry name" value="J_dom_sf"/>
</dbReference>
<gene>
    <name evidence="2" type="ORF">Gorai_015173</name>
</gene>
<organism evidence="2 3">
    <name type="scientific">Gossypium raimondii</name>
    <name type="common">Peruvian cotton</name>
    <name type="synonym">Gossypium klotzschianum subsp. raimondii</name>
    <dbReference type="NCBI Taxonomy" id="29730"/>
    <lineage>
        <taxon>Eukaryota</taxon>
        <taxon>Viridiplantae</taxon>
        <taxon>Streptophyta</taxon>
        <taxon>Embryophyta</taxon>
        <taxon>Tracheophyta</taxon>
        <taxon>Spermatophyta</taxon>
        <taxon>Magnoliopsida</taxon>
        <taxon>eudicotyledons</taxon>
        <taxon>Gunneridae</taxon>
        <taxon>Pentapetalae</taxon>
        <taxon>rosids</taxon>
        <taxon>malvids</taxon>
        <taxon>Malvales</taxon>
        <taxon>Malvaceae</taxon>
        <taxon>Malvoideae</taxon>
        <taxon>Gossypium</taxon>
    </lineage>
</organism>
<dbReference type="PANTHER" id="PTHR44914">
    <property type="entry name" value="CHAPERONE PROTEIN DNAJ 13"/>
    <property type="match status" value="1"/>
</dbReference>
<evidence type="ECO:0000313" key="2">
    <source>
        <dbReference type="EMBL" id="MBA0584357.1"/>
    </source>
</evidence>
<accession>A0A7J8P527</accession>
<feature type="domain" description="J" evidence="1">
    <location>
        <begin position="13"/>
        <end position="70"/>
    </location>
</feature>
<protein>
    <recommendedName>
        <fullName evidence="1">J domain-containing protein</fullName>
    </recommendedName>
</protein>
<dbReference type="AlphaFoldDB" id="A0A7J8P527"/>
<dbReference type="Proteomes" id="UP000593578">
    <property type="component" value="Unassembled WGS sequence"/>
</dbReference>
<name>A0A7J8P527_GOSRA</name>
<evidence type="ECO:0000259" key="1">
    <source>
        <dbReference type="PROSITE" id="PS50076"/>
    </source>
</evidence>
<comment type="caution">
    <text evidence="2">The sequence shown here is derived from an EMBL/GenBank/DDBJ whole genome shotgun (WGS) entry which is preliminary data.</text>
</comment>
<dbReference type="Gene3D" id="1.10.287.110">
    <property type="entry name" value="DnaJ domain"/>
    <property type="match status" value="1"/>
</dbReference>
<evidence type="ECO:0000313" key="3">
    <source>
        <dbReference type="Proteomes" id="UP000593578"/>
    </source>
</evidence>
<dbReference type="SUPFAM" id="SSF46565">
    <property type="entry name" value="Chaperone J-domain"/>
    <property type="match status" value="1"/>
</dbReference>
<dbReference type="InterPro" id="IPR042162">
    <property type="entry name" value="AtJ13"/>
</dbReference>
<sequence>MKEDEANGPPNKEMYALLHLSPDASDEEVHRVIDNRLKFITLTNIKLHMIFEAYKILSDENKRQIYDIYGMEGLNSGLELGPKLNKLEEIKEQLEKLRRVEE</sequence>